<proteinExistence type="predicted"/>
<organism evidence="1 2">
    <name type="scientific">Amycolatopsis antarctica</name>
    <dbReference type="NCBI Taxonomy" id="1854586"/>
    <lineage>
        <taxon>Bacteria</taxon>
        <taxon>Bacillati</taxon>
        <taxon>Actinomycetota</taxon>
        <taxon>Actinomycetes</taxon>
        <taxon>Pseudonocardiales</taxon>
        <taxon>Pseudonocardiaceae</taxon>
        <taxon>Amycolatopsis</taxon>
    </lineage>
</organism>
<dbReference type="Proteomes" id="UP000242444">
    <property type="component" value="Unassembled WGS sequence"/>
</dbReference>
<dbReference type="OrthoDB" id="9766019at2"/>
<dbReference type="EMBL" id="NKYE01000010">
    <property type="protein sequence ID" value="OZM71967.1"/>
    <property type="molecule type" value="Genomic_DNA"/>
</dbReference>
<dbReference type="InParanoid" id="A0A263D2W0"/>
<dbReference type="Gene3D" id="3.30.420.40">
    <property type="match status" value="1"/>
</dbReference>
<keyword evidence="2" id="KW-1185">Reference proteome</keyword>
<dbReference type="InterPro" id="IPR043129">
    <property type="entry name" value="ATPase_NBD"/>
</dbReference>
<gene>
    <name evidence="1" type="ORF">CFN78_17660</name>
</gene>
<accession>A0A263D2W0</accession>
<evidence type="ECO:0008006" key="3">
    <source>
        <dbReference type="Google" id="ProtNLM"/>
    </source>
</evidence>
<sequence length="396" mass="41065">MPYTVGVDVGSRRVTVATCTLREDTADRAEVVPLGDHTASVPGALYLDDEGYVLFGDGAREAGSADPARLISGFHERIGDDVPIHIAGETFAAQSLSAVVVAWGAGQVATQRGEQPERIAVTHPGCWGPYRRRLLRAALDAEGLRDIVLVPVPVAVLHEHTRAGGPATAGMLAAVLEARPEQVTPALLHRSTAGWEPLACGDPAAPGIVTGAQAEDGADGGPAERAEACLDELRALGRQVPASTQRLGGIAVHGPAVTPELLERLRGSLPCRPVALPDPEITAACGAASVAASEILLHADSTAAAVTTVLPRTGTEDMAEPVPSRPIRPPLRIDAPVITVARPVRAPERRRPGTLASALVALVTLMTMLMLRGDLATADARPFCRPADGQTSGSTC</sequence>
<dbReference type="RefSeq" id="WP_094863923.1">
    <property type="nucleotide sequence ID" value="NZ_NKYE01000010.1"/>
</dbReference>
<dbReference type="SUPFAM" id="SSF53067">
    <property type="entry name" value="Actin-like ATPase domain"/>
    <property type="match status" value="1"/>
</dbReference>
<protein>
    <recommendedName>
        <fullName evidence="3">Molecular chaperone DnaK</fullName>
    </recommendedName>
</protein>
<name>A0A263D2W0_9PSEU</name>
<evidence type="ECO:0000313" key="1">
    <source>
        <dbReference type="EMBL" id="OZM71967.1"/>
    </source>
</evidence>
<reference evidence="1 2" key="1">
    <citation type="submission" date="2017-07" db="EMBL/GenBank/DDBJ databases">
        <title>Amycolatopsis antarcticus sp. nov., isolated from the surface of an Antarcticus brown macroalga.</title>
        <authorList>
            <person name="Wang J."/>
            <person name="Leiva S."/>
            <person name="Huang J."/>
            <person name="Huang Y."/>
        </authorList>
    </citation>
    <scope>NUCLEOTIDE SEQUENCE [LARGE SCALE GENOMIC DNA]</scope>
    <source>
        <strain evidence="1 2">AU-G6</strain>
    </source>
</reference>
<evidence type="ECO:0000313" key="2">
    <source>
        <dbReference type="Proteomes" id="UP000242444"/>
    </source>
</evidence>
<comment type="caution">
    <text evidence="1">The sequence shown here is derived from an EMBL/GenBank/DDBJ whole genome shotgun (WGS) entry which is preliminary data.</text>
</comment>
<dbReference type="AlphaFoldDB" id="A0A263D2W0"/>